<organism evidence="2 3">
    <name type="scientific">Alligator mississippiensis</name>
    <name type="common">American alligator</name>
    <dbReference type="NCBI Taxonomy" id="8496"/>
    <lineage>
        <taxon>Eukaryota</taxon>
        <taxon>Metazoa</taxon>
        <taxon>Chordata</taxon>
        <taxon>Craniata</taxon>
        <taxon>Vertebrata</taxon>
        <taxon>Euteleostomi</taxon>
        <taxon>Archelosauria</taxon>
        <taxon>Archosauria</taxon>
        <taxon>Crocodylia</taxon>
        <taxon>Alligatoridae</taxon>
        <taxon>Alligatorinae</taxon>
        <taxon>Alligator</taxon>
    </lineage>
</organism>
<reference evidence="2 3" key="1">
    <citation type="journal article" date="2012" name="Genome Biol.">
        <title>Sequencing three crocodilian genomes to illuminate the evolution of archosaurs and amniotes.</title>
        <authorList>
            <person name="St John J.A."/>
            <person name="Braun E.L."/>
            <person name="Isberg S.R."/>
            <person name="Miles L.G."/>
            <person name="Chong A.Y."/>
            <person name="Gongora J."/>
            <person name="Dalzell P."/>
            <person name="Moran C."/>
            <person name="Bed'hom B."/>
            <person name="Abzhanov A."/>
            <person name="Burgess S.C."/>
            <person name="Cooksey A.M."/>
            <person name="Castoe T.A."/>
            <person name="Crawford N.G."/>
            <person name="Densmore L.D."/>
            <person name="Drew J.C."/>
            <person name="Edwards S.V."/>
            <person name="Faircloth B.C."/>
            <person name="Fujita M.K."/>
            <person name="Greenwold M.J."/>
            <person name="Hoffmann F.G."/>
            <person name="Howard J.M."/>
            <person name="Iguchi T."/>
            <person name="Janes D.E."/>
            <person name="Khan S.Y."/>
            <person name="Kohno S."/>
            <person name="de Koning A.J."/>
            <person name="Lance S.L."/>
            <person name="McCarthy F.M."/>
            <person name="McCormack J.E."/>
            <person name="Merchant M.E."/>
            <person name="Peterson D.G."/>
            <person name="Pollock D.D."/>
            <person name="Pourmand N."/>
            <person name="Raney B.J."/>
            <person name="Roessler K.A."/>
            <person name="Sanford J.R."/>
            <person name="Sawyer R.H."/>
            <person name="Schmidt C.J."/>
            <person name="Triplett E.W."/>
            <person name="Tuberville T.D."/>
            <person name="Venegas-Anaya M."/>
            <person name="Howard J.T."/>
            <person name="Jarvis E.D."/>
            <person name="Guillette L.J.Jr."/>
            <person name="Glenn T.C."/>
            <person name="Green R.E."/>
            <person name="Ray D.A."/>
        </authorList>
    </citation>
    <scope>NUCLEOTIDE SEQUENCE [LARGE SCALE GENOMIC DNA]</scope>
    <source>
        <strain evidence="2">KSC_2009_1</strain>
    </source>
</reference>
<dbReference type="Proteomes" id="UP000050525">
    <property type="component" value="Unassembled WGS sequence"/>
</dbReference>
<proteinExistence type="predicted"/>
<evidence type="ECO:0000256" key="1">
    <source>
        <dbReference type="SAM" id="MobiDB-lite"/>
    </source>
</evidence>
<evidence type="ECO:0000313" key="3">
    <source>
        <dbReference type="Proteomes" id="UP000050525"/>
    </source>
</evidence>
<name>A0A151PA02_ALLMI</name>
<comment type="caution">
    <text evidence="2">The sequence shown here is derived from an EMBL/GenBank/DDBJ whole genome shotgun (WGS) entry which is preliminary data.</text>
</comment>
<keyword evidence="3" id="KW-1185">Reference proteome</keyword>
<gene>
    <name evidence="2" type="ORF">Y1Q_0021401</name>
</gene>
<accession>A0A151PA02</accession>
<protein>
    <submittedName>
        <fullName evidence="2">Uncharacterized protein</fullName>
    </submittedName>
</protein>
<evidence type="ECO:0000313" key="2">
    <source>
        <dbReference type="EMBL" id="KYO45749.1"/>
    </source>
</evidence>
<dbReference type="AlphaFoldDB" id="A0A151PA02"/>
<feature type="region of interest" description="Disordered" evidence="1">
    <location>
        <begin position="1"/>
        <end position="29"/>
    </location>
</feature>
<sequence>MKRKVTLKSEVILKNEEKGHPRPVANHPPLVTLLKTGMTNRVESGELQDNEIKANLKGEHKEFCIYFANQDNTVQNSSSTSSTMTVSAPKASLESQNPPLWSLRLSIFCSTSAS</sequence>
<feature type="compositionally biased region" description="Basic and acidic residues" evidence="1">
    <location>
        <begin position="11"/>
        <end position="20"/>
    </location>
</feature>
<dbReference type="EMBL" id="AKHW03000533">
    <property type="protein sequence ID" value="KYO45749.1"/>
    <property type="molecule type" value="Genomic_DNA"/>
</dbReference>